<accession>A0A9W7H0P1</accession>
<dbReference type="SUPFAM" id="SSF46785">
    <property type="entry name" value="Winged helix' DNA-binding domain"/>
    <property type="match status" value="1"/>
</dbReference>
<dbReference type="GO" id="GO:0030261">
    <property type="term" value="P:chromosome condensation"/>
    <property type="evidence" value="ECO:0007669"/>
    <property type="project" value="TreeGrafter"/>
</dbReference>
<dbReference type="AlphaFoldDB" id="A0A9W7H0P1"/>
<dbReference type="Gene3D" id="1.10.10.10">
    <property type="entry name" value="Winged helix-like DNA-binding domain superfamily/Winged helix DNA-binding domain"/>
    <property type="match status" value="1"/>
</dbReference>
<keyword evidence="3" id="KW-0007">Acetylation</keyword>
<dbReference type="GO" id="GO:0045910">
    <property type="term" value="P:negative regulation of DNA recombination"/>
    <property type="evidence" value="ECO:0007669"/>
    <property type="project" value="TreeGrafter"/>
</dbReference>
<dbReference type="PANTHER" id="PTHR11467">
    <property type="entry name" value="HISTONE H1"/>
    <property type="match status" value="1"/>
</dbReference>
<dbReference type="PANTHER" id="PTHR11467:SF162">
    <property type="entry name" value="HMG-Y-RELATED PROTEIN A"/>
    <property type="match status" value="1"/>
</dbReference>
<evidence type="ECO:0000256" key="8">
    <source>
        <dbReference type="SAM" id="MobiDB-lite"/>
    </source>
</evidence>
<reference evidence="10" key="1">
    <citation type="submission" date="2023-05" db="EMBL/GenBank/DDBJ databases">
        <title>Genome and transcriptome analyses reveal genes involved in the formation of fine ridges on petal epidermal cells in Hibiscus trionum.</title>
        <authorList>
            <person name="Koshimizu S."/>
            <person name="Masuda S."/>
            <person name="Ishii T."/>
            <person name="Shirasu K."/>
            <person name="Hoshino A."/>
            <person name="Arita M."/>
        </authorList>
    </citation>
    <scope>NUCLEOTIDE SEQUENCE</scope>
    <source>
        <strain evidence="10">Hamamatsu line</strain>
    </source>
</reference>
<dbReference type="GO" id="GO:0006355">
    <property type="term" value="P:regulation of DNA-templated transcription"/>
    <property type="evidence" value="ECO:0007669"/>
    <property type="project" value="InterPro"/>
</dbReference>
<evidence type="ECO:0000256" key="4">
    <source>
        <dbReference type="ARBA" id="ARBA00023125"/>
    </source>
</evidence>
<name>A0A9W7H0P1_HIBTR</name>
<dbReference type="GO" id="GO:0005730">
    <property type="term" value="C:nucleolus"/>
    <property type="evidence" value="ECO:0007669"/>
    <property type="project" value="UniProtKB-SubCell"/>
</dbReference>
<evidence type="ECO:0000313" key="11">
    <source>
        <dbReference type="Proteomes" id="UP001165190"/>
    </source>
</evidence>
<sequence>MATEEVNKPPPLPSYPQLIIDVIEALNDKNGSNKTTISKYIESKYGDLSGGHSTLLTHHLNKMKETGELVFWKNNYMKADPNAPPRRGRGRPPKPKVSLPPGMVLSSGRPRGRPPKDPNAPSRSPKPRLPSESGRPRGRPRKMARPEGGIGGSSTAMTSTSVRPRGRPPKVKAPALTEVSVGH</sequence>
<dbReference type="GO" id="GO:0003690">
    <property type="term" value="F:double-stranded DNA binding"/>
    <property type="evidence" value="ECO:0007669"/>
    <property type="project" value="TreeGrafter"/>
</dbReference>
<evidence type="ECO:0000259" key="9">
    <source>
        <dbReference type="PROSITE" id="PS51504"/>
    </source>
</evidence>
<dbReference type="FunFam" id="1.10.10.10:FF:000537">
    <property type="entry name" value="HMG-Y-related protein A"/>
    <property type="match status" value="1"/>
</dbReference>
<keyword evidence="4" id="KW-0238">DNA-binding</keyword>
<dbReference type="PRINTS" id="PR00930">
    <property type="entry name" value="HIGHMOBLTYIY"/>
</dbReference>
<dbReference type="InterPro" id="IPR036390">
    <property type="entry name" value="WH_DNA-bd_sf"/>
</dbReference>
<dbReference type="InterPro" id="IPR000116">
    <property type="entry name" value="HMGA"/>
</dbReference>
<dbReference type="OrthoDB" id="1110759at2759"/>
<dbReference type="Proteomes" id="UP001165190">
    <property type="component" value="Unassembled WGS sequence"/>
</dbReference>
<dbReference type="Pfam" id="PF02178">
    <property type="entry name" value="AT_hook"/>
    <property type="match status" value="4"/>
</dbReference>
<evidence type="ECO:0000256" key="5">
    <source>
        <dbReference type="ARBA" id="ARBA00023242"/>
    </source>
</evidence>
<dbReference type="PRINTS" id="PR00929">
    <property type="entry name" value="ATHOOK"/>
</dbReference>
<dbReference type="InterPro" id="IPR017956">
    <property type="entry name" value="AT_hook_DNA-bd_motif"/>
</dbReference>
<keyword evidence="2" id="KW-0677">Repeat</keyword>
<keyword evidence="11" id="KW-1185">Reference proteome</keyword>
<organism evidence="10 11">
    <name type="scientific">Hibiscus trionum</name>
    <name type="common">Flower of an hour</name>
    <dbReference type="NCBI Taxonomy" id="183268"/>
    <lineage>
        <taxon>Eukaryota</taxon>
        <taxon>Viridiplantae</taxon>
        <taxon>Streptophyta</taxon>
        <taxon>Embryophyta</taxon>
        <taxon>Tracheophyta</taxon>
        <taxon>Spermatophyta</taxon>
        <taxon>Magnoliopsida</taxon>
        <taxon>eudicotyledons</taxon>
        <taxon>Gunneridae</taxon>
        <taxon>Pentapetalae</taxon>
        <taxon>rosids</taxon>
        <taxon>malvids</taxon>
        <taxon>Malvales</taxon>
        <taxon>Malvaceae</taxon>
        <taxon>Malvoideae</taxon>
        <taxon>Hibiscus</taxon>
    </lineage>
</organism>
<evidence type="ECO:0000313" key="10">
    <source>
        <dbReference type="EMBL" id="GMI68984.1"/>
    </source>
</evidence>
<dbReference type="GO" id="GO:0000786">
    <property type="term" value="C:nucleosome"/>
    <property type="evidence" value="ECO:0007669"/>
    <property type="project" value="InterPro"/>
</dbReference>
<evidence type="ECO:0000256" key="1">
    <source>
        <dbReference type="ARBA" id="ARBA00004604"/>
    </source>
</evidence>
<feature type="domain" description="H15" evidence="9">
    <location>
        <begin position="11"/>
        <end position="80"/>
    </location>
</feature>
<gene>
    <name evidence="10" type="ORF">HRI_000567700</name>
</gene>
<keyword evidence="5" id="KW-0539">Nucleus</keyword>
<evidence type="ECO:0000256" key="3">
    <source>
        <dbReference type="ARBA" id="ARBA00022990"/>
    </source>
</evidence>
<dbReference type="EMBL" id="BSYR01000006">
    <property type="protein sequence ID" value="GMI68984.1"/>
    <property type="molecule type" value="Genomic_DNA"/>
</dbReference>
<dbReference type="GO" id="GO:0031492">
    <property type="term" value="F:nucleosomal DNA binding"/>
    <property type="evidence" value="ECO:0007669"/>
    <property type="project" value="TreeGrafter"/>
</dbReference>
<dbReference type="SMART" id="SM00526">
    <property type="entry name" value="H15"/>
    <property type="match status" value="1"/>
</dbReference>
<proteinExistence type="predicted"/>
<evidence type="ECO:0000256" key="7">
    <source>
        <dbReference type="ARBA" id="ARBA00076335"/>
    </source>
</evidence>
<dbReference type="InterPro" id="IPR036388">
    <property type="entry name" value="WH-like_DNA-bd_sf"/>
</dbReference>
<evidence type="ECO:0000256" key="2">
    <source>
        <dbReference type="ARBA" id="ARBA00022737"/>
    </source>
</evidence>
<comment type="subcellular location">
    <subcellularLocation>
        <location evidence="1">Nucleus</location>
        <location evidence="1">Nucleolus</location>
    </subcellularLocation>
</comment>
<protein>
    <recommendedName>
        <fullName evidence="6">HMG-Y-related protein A</fullName>
    </recommendedName>
    <alternativeName>
        <fullName evidence="7">High mobility group A protein</fullName>
    </alternativeName>
</protein>
<dbReference type="InterPro" id="IPR005818">
    <property type="entry name" value="Histone_H1/H5_H15"/>
</dbReference>
<dbReference type="GO" id="GO:0006334">
    <property type="term" value="P:nucleosome assembly"/>
    <property type="evidence" value="ECO:0007669"/>
    <property type="project" value="InterPro"/>
</dbReference>
<comment type="caution">
    <text evidence="10">The sequence shown here is derived from an EMBL/GenBank/DDBJ whole genome shotgun (WGS) entry which is preliminary data.</text>
</comment>
<dbReference type="Pfam" id="PF00538">
    <property type="entry name" value="Linker_histone"/>
    <property type="match status" value="1"/>
</dbReference>
<feature type="compositionally biased region" description="Polar residues" evidence="8">
    <location>
        <begin position="153"/>
        <end position="162"/>
    </location>
</feature>
<dbReference type="PROSITE" id="PS51504">
    <property type="entry name" value="H15"/>
    <property type="match status" value="1"/>
</dbReference>
<feature type="region of interest" description="Disordered" evidence="8">
    <location>
        <begin position="78"/>
        <end position="183"/>
    </location>
</feature>
<evidence type="ECO:0000256" key="6">
    <source>
        <dbReference type="ARBA" id="ARBA00068571"/>
    </source>
</evidence>
<dbReference type="SMART" id="SM00384">
    <property type="entry name" value="AT_hook"/>
    <property type="match status" value="4"/>
</dbReference>